<feature type="transmembrane region" description="Helical" evidence="5">
    <location>
        <begin position="230"/>
        <end position="248"/>
    </location>
</feature>
<proteinExistence type="predicted"/>
<accession>A0A2U1NSH1</accession>
<gene>
    <name evidence="7" type="ORF">CTI12_AA233960</name>
</gene>
<evidence type="ECO:0000256" key="1">
    <source>
        <dbReference type="ARBA" id="ARBA00004141"/>
    </source>
</evidence>
<keyword evidence="3 5" id="KW-1133">Transmembrane helix</keyword>
<dbReference type="Pfam" id="PF00664">
    <property type="entry name" value="ABC_membrane"/>
    <property type="match status" value="1"/>
</dbReference>
<dbReference type="EMBL" id="PKPP01002272">
    <property type="protein sequence ID" value="PWA76410.1"/>
    <property type="molecule type" value="Genomic_DNA"/>
</dbReference>
<evidence type="ECO:0000256" key="4">
    <source>
        <dbReference type="ARBA" id="ARBA00023136"/>
    </source>
</evidence>
<dbReference type="PANTHER" id="PTHR24221:SF518">
    <property type="entry name" value="ABC TRANSPORTER B FAMILY MEMBER 2"/>
    <property type="match status" value="1"/>
</dbReference>
<reference evidence="7 8" key="1">
    <citation type="journal article" date="2018" name="Mol. Plant">
        <title>The genome of Artemisia annua provides insight into the evolution of Asteraceae family and artemisinin biosynthesis.</title>
        <authorList>
            <person name="Shen Q."/>
            <person name="Zhang L."/>
            <person name="Liao Z."/>
            <person name="Wang S."/>
            <person name="Yan T."/>
            <person name="Shi P."/>
            <person name="Liu M."/>
            <person name="Fu X."/>
            <person name="Pan Q."/>
            <person name="Wang Y."/>
            <person name="Lv Z."/>
            <person name="Lu X."/>
            <person name="Zhang F."/>
            <person name="Jiang W."/>
            <person name="Ma Y."/>
            <person name="Chen M."/>
            <person name="Hao X."/>
            <person name="Li L."/>
            <person name="Tang Y."/>
            <person name="Lv G."/>
            <person name="Zhou Y."/>
            <person name="Sun X."/>
            <person name="Brodelius P.E."/>
            <person name="Rose J.K.C."/>
            <person name="Tang K."/>
        </authorList>
    </citation>
    <scope>NUCLEOTIDE SEQUENCE [LARGE SCALE GENOMIC DNA]</scope>
    <source>
        <strain evidence="8">cv. Huhao1</strain>
        <tissue evidence="7">Leaf</tissue>
    </source>
</reference>
<dbReference type="OrthoDB" id="1428792at2759"/>
<feature type="domain" description="ABC transmembrane type-1" evidence="6">
    <location>
        <begin position="137"/>
        <end position="226"/>
    </location>
</feature>
<sequence>MATCDDLLHTNVEQKRNLEKATTCFAHMSSQTRSWSSVLRTREACKPEIVSKIGNENATKNGEGLGHFKFDTCKWPKRKKIDDMNYKFKHRKRKFDEWKWPKRKKERQGAKSHECCVRCGAAGLGFIYSGHISEKIFMKGYGGDLNKAHLKANMLIGEAVSNIRTAETFCSKNKVLDLYSRELVGPAKQSFTHGQIAGMIYGVSQFFIFSSYGLALWYGSVLMERGLSGFKSVMKSFMILIVPALAWVKR</sequence>
<dbReference type="InterPro" id="IPR011527">
    <property type="entry name" value="ABC1_TM_dom"/>
</dbReference>
<keyword evidence="8" id="KW-1185">Reference proteome</keyword>
<evidence type="ECO:0000313" key="7">
    <source>
        <dbReference type="EMBL" id="PWA76410.1"/>
    </source>
</evidence>
<dbReference type="GO" id="GO:0140359">
    <property type="term" value="F:ABC-type transporter activity"/>
    <property type="evidence" value="ECO:0007669"/>
    <property type="project" value="InterPro"/>
</dbReference>
<dbReference type="GO" id="GO:0005524">
    <property type="term" value="F:ATP binding"/>
    <property type="evidence" value="ECO:0007669"/>
    <property type="project" value="InterPro"/>
</dbReference>
<comment type="subcellular location">
    <subcellularLocation>
        <location evidence="1">Membrane</location>
        <topology evidence="1">Multi-pass membrane protein</topology>
    </subcellularLocation>
</comment>
<dbReference type="InterPro" id="IPR036640">
    <property type="entry name" value="ABC1_TM_sf"/>
</dbReference>
<feature type="transmembrane region" description="Helical" evidence="5">
    <location>
        <begin position="198"/>
        <end position="218"/>
    </location>
</feature>
<dbReference type="InterPro" id="IPR039421">
    <property type="entry name" value="Type_1_exporter"/>
</dbReference>
<evidence type="ECO:0000256" key="2">
    <source>
        <dbReference type="ARBA" id="ARBA00022692"/>
    </source>
</evidence>
<protein>
    <submittedName>
        <fullName evidence="7">p-glycoprotein 2</fullName>
    </submittedName>
</protein>
<dbReference type="STRING" id="35608.A0A2U1NSH1"/>
<dbReference type="PROSITE" id="PS50929">
    <property type="entry name" value="ABC_TM1F"/>
    <property type="match status" value="1"/>
</dbReference>
<dbReference type="Gene3D" id="1.20.1560.10">
    <property type="entry name" value="ABC transporter type 1, transmembrane domain"/>
    <property type="match status" value="1"/>
</dbReference>
<keyword evidence="4 5" id="KW-0472">Membrane</keyword>
<keyword evidence="2 5" id="KW-0812">Transmembrane</keyword>
<evidence type="ECO:0000259" key="6">
    <source>
        <dbReference type="PROSITE" id="PS50929"/>
    </source>
</evidence>
<dbReference type="AlphaFoldDB" id="A0A2U1NSH1"/>
<comment type="caution">
    <text evidence="7">The sequence shown here is derived from an EMBL/GenBank/DDBJ whole genome shotgun (WGS) entry which is preliminary data.</text>
</comment>
<evidence type="ECO:0000313" key="8">
    <source>
        <dbReference type="Proteomes" id="UP000245207"/>
    </source>
</evidence>
<dbReference type="Proteomes" id="UP000245207">
    <property type="component" value="Unassembled WGS sequence"/>
</dbReference>
<evidence type="ECO:0000256" key="5">
    <source>
        <dbReference type="SAM" id="Phobius"/>
    </source>
</evidence>
<dbReference type="PANTHER" id="PTHR24221">
    <property type="entry name" value="ATP-BINDING CASSETTE SUB-FAMILY B"/>
    <property type="match status" value="1"/>
</dbReference>
<evidence type="ECO:0000256" key="3">
    <source>
        <dbReference type="ARBA" id="ARBA00022989"/>
    </source>
</evidence>
<name>A0A2U1NSH1_ARTAN</name>
<organism evidence="7 8">
    <name type="scientific">Artemisia annua</name>
    <name type="common">Sweet wormwood</name>
    <dbReference type="NCBI Taxonomy" id="35608"/>
    <lineage>
        <taxon>Eukaryota</taxon>
        <taxon>Viridiplantae</taxon>
        <taxon>Streptophyta</taxon>
        <taxon>Embryophyta</taxon>
        <taxon>Tracheophyta</taxon>
        <taxon>Spermatophyta</taxon>
        <taxon>Magnoliopsida</taxon>
        <taxon>eudicotyledons</taxon>
        <taxon>Gunneridae</taxon>
        <taxon>Pentapetalae</taxon>
        <taxon>asterids</taxon>
        <taxon>campanulids</taxon>
        <taxon>Asterales</taxon>
        <taxon>Asteraceae</taxon>
        <taxon>Asteroideae</taxon>
        <taxon>Anthemideae</taxon>
        <taxon>Artemisiinae</taxon>
        <taxon>Artemisia</taxon>
    </lineage>
</organism>
<dbReference type="GO" id="GO:0016020">
    <property type="term" value="C:membrane"/>
    <property type="evidence" value="ECO:0007669"/>
    <property type="project" value="UniProtKB-SubCell"/>
</dbReference>
<dbReference type="SUPFAM" id="SSF90123">
    <property type="entry name" value="ABC transporter transmembrane region"/>
    <property type="match status" value="1"/>
</dbReference>